<reference evidence="1 2" key="1">
    <citation type="journal article" date="2022" name="bioRxiv">
        <title>The genome of the oomycete Peronosclerospora sorghi, a cosmopolitan pathogen of maize and sorghum, is inflated with dispersed pseudogenes.</title>
        <authorList>
            <person name="Fletcher K."/>
            <person name="Martin F."/>
            <person name="Isakeit T."/>
            <person name="Cavanaugh K."/>
            <person name="Magill C."/>
            <person name="Michelmore R."/>
        </authorList>
    </citation>
    <scope>NUCLEOTIDE SEQUENCE [LARGE SCALE GENOMIC DNA]</scope>
    <source>
        <strain evidence="1">P6</strain>
    </source>
</reference>
<proteinExistence type="predicted"/>
<gene>
    <name evidence="1" type="ORF">PsorP6_000054</name>
</gene>
<name>A0ACC0WVN9_9STRA</name>
<comment type="caution">
    <text evidence="1">The sequence shown here is derived from an EMBL/GenBank/DDBJ whole genome shotgun (WGS) entry which is preliminary data.</text>
</comment>
<accession>A0ACC0WVN9</accession>
<protein>
    <submittedName>
        <fullName evidence="1">Uncharacterized protein</fullName>
    </submittedName>
</protein>
<dbReference type="EMBL" id="CM047580">
    <property type="protein sequence ID" value="KAI9922021.1"/>
    <property type="molecule type" value="Genomic_DNA"/>
</dbReference>
<dbReference type="Proteomes" id="UP001163321">
    <property type="component" value="Chromosome 1"/>
</dbReference>
<sequence>MTRRELSNATLELSEESCKNRALCEIDLTLNRNGGRILAADFPTLPRSRYVPPVQAESNSWNRLIMEELSYDQTMLCDEVNEAQLNSDQKAAYDAIIVAVAQK</sequence>
<evidence type="ECO:0000313" key="2">
    <source>
        <dbReference type="Proteomes" id="UP001163321"/>
    </source>
</evidence>
<organism evidence="1 2">
    <name type="scientific">Peronosclerospora sorghi</name>
    <dbReference type="NCBI Taxonomy" id="230839"/>
    <lineage>
        <taxon>Eukaryota</taxon>
        <taxon>Sar</taxon>
        <taxon>Stramenopiles</taxon>
        <taxon>Oomycota</taxon>
        <taxon>Peronosporomycetes</taxon>
        <taxon>Peronosporales</taxon>
        <taxon>Peronosporaceae</taxon>
        <taxon>Peronosclerospora</taxon>
    </lineage>
</organism>
<keyword evidence="2" id="KW-1185">Reference proteome</keyword>
<evidence type="ECO:0000313" key="1">
    <source>
        <dbReference type="EMBL" id="KAI9922021.1"/>
    </source>
</evidence>